<reference evidence="6" key="1">
    <citation type="submission" date="2016-11" db="EMBL/GenBank/DDBJ databases">
        <authorList>
            <person name="Varghese N."/>
            <person name="Submissions S."/>
        </authorList>
    </citation>
    <scope>NUCLEOTIDE SEQUENCE [LARGE SCALE GENOMIC DNA]</scope>
    <source>
        <strain evidence="6">DSM 44671</strain>
    </source>
</reference>
<dbReference type="InterPro" id="IPR013083">
    <property type="entry name" value="Znf_RING/FYVE/PHD"/>
</dbReference>
<dbReference type="Pfam" id="PF13639">
    <property type="entry name" value="zf-RING_2"/>
    <property type="match status" value="1"/>
</dbReference>
<dbReference type="Proteomes" id="UP000182740">
    <property type="component" value="Unassembled WGS sequence"/>
</dbReference>
<dbReference type="InterPro" id="IPR047126">
    <property type="entry name" value="RNF141-like"/>
</dbReference>
<sequence>MDCPICGEPFTNGETIKLPCDHLVCRNCLTNWLYRLYENQPTADECPLCRAKFTNTMALSGDLDEYIRNTIANYVVVSVSGVGIGVPLTNEDIQNAY</sequence>
<evidence type="ECO:0000259" key="4">
    <source>
        <dbReference type="PROSITE" id="PS50089"/>
    </source>
</evidence>
<evidence type="ECO:0000256" key="3">
    <source>
        <dbReference type="ARBA" id="ARBA00022833"/>
    </source>
</evidence>
<dbReference type="PANTHER" id="PTHR12109:SF5">
    <property type="entry name" value="RING-TYPE DOMAIN-CONTAINING PROTEIN"/>
    <property type="match status" value="1"/>
</dbReference>
<dbReference type="InterPro" id="IPR017907">
    <property type="entry name" value="Znf_RING_CS"/>
</dbReference>
<dbReference type="InterPro" id="IPR001841">
    <property type="entry name" value="Znf_RING"/>
</dbReference>
<dbReference type="PANTHER" id="PTHR12109">
    <property type="entry name" value="RING FINGER PROTEIN 141-RELATED"/>
    <property type="match status" value="1"/>
</dbReference>
<dbReference type="AlphaFoldDB" id="A0A1K1QUV4"/>
<gene>
    <name evidence="5" type="ORF">SAMN04489730_2254</name>
</gene>
<protein>
    <submittedName>
        <fullName evidence="5">Ring finger domain-containing protein</fullName>
    </submittedName>
</protein>
<dbReference type="SUPFAM" id="SSF57850">
    <property type="entry name" value="RING/U-box"/>
    <property type="match status" value="1"/>
</dbReference>
<dbReference type="Gene3D" id="3.30.40.10">
    <property type="entry name" value="Zinc/RING finger domain, C3HC4 (zinc finger)"/>
    <property type="match status" value="1"/>
</dbReference>
<organism evidence="5 6">
    <name type="scientific">Amycolatopsis australiensis</name>
    <dbReference type="NCBI Taxonomy" id="546364"/>
    <lineage>
        <taxon>Bacteria</taxon>
        <taxon>Bacillati</taxon>
        <taxon>Actinomycetota</taxon>
        <taxon>Actinomycetes</taxon>
        <taxon>Pseudonocardiales</taxon>
        <taxon>Pseudonocardiaceae</taxon>
        <taxon>Amycolatopsis</taxon>
    </lineage>
</organism>
<accession>A0A1K1QUV4</accession>
<name>A0A1K1QUV4_9PSEU</name>
<keyword evidence="1" id="KW-0479">Metal-binding</keyword>
<dbReference type="GO" id="GO:0008270">
    <property type="term" value="F:zinc ion binding"/>
    <property type="evidence" value="ECO:0007669"/>
    <property type="project" value="UniProtKB-KW"/>
</dbReference>
<dbReference type="PROSITE" id="PS00518">
    <property type="entry name" value="ZF_RING_1"/>
    <property type="match status" value="1"/>
</dbReference>
<keyword evidence="3" id="KW-0862">Zinc</keyword>
<evidence type="ECO:0000313" key="5">
    <source>
        <dbReference type="EMBL" id="SFW63460.1"/>
    </source>
</evidence>
<dbReference type="SMART" id="SM00184">
    <property type="entry name" value="RING"/>
    <property type="match status" value="1"/>
</dbReference>
<dbReference type="EMBL" id="FPJG01000006">
    <property type="protein sequence ID" value="SFW63460.1"/>
    <property type="molecule type" value="Genomic_DNA"/>
</dbReference>
<evidence type="ECO:0000256" key="2">
    <source>
        <dbReference type="ARBA" id="ARBA00022771"/>
    </source>
</evidence>
<proteinExistence type="predicted"/>
<evidence type="ECO:0000256" key="1">
    <source>
        <dbReference type="ARBA" id="ARBA00022723"/>
    </source>
</evidence>
<evidence type="ECO:0000313" key="6">
    <source>
        <dbReference type="Proteomes" id="UP000182740"/>
    </source>
</evidence>
<dbReference type="PROSITE" id="PS50089">
    <property type="entry name" value="ZF_RING_2"/>
    <property type="match status" value="1"/>
</dbReference>
<keyword evidence="6" id="KW-1185">Reference proteome</keyword>
<feature type="domain" description="RING-type" evidence="4">
    <location>
        <begin position="3"/>
        <end position="50"/>
    </location>
</feature>
<keyword evidence="2" id="KW-0863">Zinc-finger</keyword>